<name>A0A6N2NJH2_SALVM</name>
<organism evidence="1">
    <name type="scientific">Salix viminalis</name>
    <name type="common">Common osier</name>
    <name type="synonym">Basket willow</name>
    <dbReference type="NCBI Taxonomy" id="40686"/>
    <lineage>
        <taxon>Eukaryota</taxon>
        <taxon>Viridiplantae</taxon>
        <taxon>Streptophyta</taxon>
        <taxon>Embryophyta</taxon>
        <taxon>Tracheophyta</taxon>
        <taxon>Spermatophyta</taxon>
        <taxon>Magnoliopsida</taxon>
        <taxon>eudicotyledons</taxon>
        <taxon>Gunneridae</taxon>
        <taxon>Pentapetalae</taxon>
        <taxon>rosids</taxon>
        <taxon>fabids</taxon>
        <taxon>Malpighiales</taxon>
        <taxon>Salicaceae</taxon>
        <taxon>Saliceae</taxon>
        <taxon>Salix</taxon>
    </lineage>
</organism>
<evidence type="ECO:0000313" key="1">
    <source>
        <dbReference type="EMBL" id="VFU62193.1"/>
    </source>
</evidence>
<sequence>MNMTYLDVVDFFEQNEEKVDVYYMDLHYAINRSNINDSVMAYIILRHNQYFSNIRMMITKMNIILGSTNLIESSEGANIMFSNGIRFIIDNVLFFT</sequence>
<proteinExistence type="predicted"/>
<protein>
    <submittedName>
        <fullName evidence="1">Uncharacterized protein</fullName>
    </submittedName>
</protein>
<dbReference type="EMBL" id="CAADRP010002151">
    <property type="protein sequence ID" value="VFU62193.1"/>
    <property type="molecule type" value="Genomic_DNA"/>
</dbReference>
<reference evidence="1" key="1">
    <citation type="submission" date="2019-03" db="EMBL/GenBank/DDBJ databases">
        <authorList>
            <person name="Mank J."/>
            <person name="Almeida P."/>
        </authorList>
    </citation>
    <scope>NUCLEOTIDE SEQUENCE</scope>
    <source>
        <strain evidence="1">78183</strain>
    </source>
</reference>
<dbReference type="AlphaFoldDB" id="A0A6N2NJH2"/>
<accession>A0A6N2NJH2</accession>
<gene>
    <name evidence="1" type="ORF">SVIM_LOCUS469182</name>
</gene>